<keyword evidence="3" id="KW-1185">Reference proteome</keyword>
<dbReference type="EMBL" id="JBHSBU010000001">
    <property type="protein sequence ID" value="MFC4161389.1"/>
    <property type="molecule type" value="Genomic_DNA"/>
</dbReference>
<feature type="signal peptide" evidence="1">
    <location>
        <begin position="1"/>
        <end position="20"/>
    </location>
</feature>
<dbReference type="Proteomes" id="UP001595791">
    <property type="component" value="Unassembled WGS sequence"/>
</dbReference>
<organism evidence="2 3">
    <name type="scientific">Chitinimonas lacunae</name>
    <dbReference type="NCBI Taxonomy" id="1963018"/>
    <lineage>
        <taxon>Bacteria</taxon>
        <taxon>Pseudomonadati</taxon>
        <taxon>Pseudomonadota</taxon>
        <taxon>Betaproteobacteria</taxon>
        <taxon>Neisseriales</taxon>
        <taxon>Chitinibacteraceae</taxon>
        <taxon>Chitinimonas</taxon>
    </lineage>
</organism>
<reference evidence="3" key="1">
    <citation type="journal article" date="2019" name="Int. J. Syst. Evol. Microbiol.">
        <title>The Global Catalogue of Microorganisms (GCM) 10K type strain sequencing project: providing services to taxonomists for standard genome sequencing and annotation.</title>
        <authorList>
            <consortium name="The Broad Institute Genomics Platform"/>
            <consortium name="The Broad Institute Genome Sequencing Center for Infectious Disease"/>
            <person name="Wu L."/>
            <person name="Ma J."/>
        </authorList>
    </citation>
    <scope>NUCLEOTIDE SEQUENCE [LARGE SCALE GENOMIC DNA]</scope>
    <source>
        <strain evidence="3">LMG 29894</strain>
    </source>
</reference>
<evidence type="ECO:0008006" key="4">
    <source>
        <dbReference type="Google" id="ProtNLM"/>
    </source>
</evidence>
<feature type="chain" id="PRO_5045337663" description="Knr4/Smi1-like domain-containing protein" evidence="1">
    <location>
        <begin position="21"/>
        <end position="341"/>
    </location>
</feature>
<comment type="caution">
    <text evidence="2">The sequence shown here is derived from an EMBL/GenBank/DDBJ whole genome shotgun (WGS) entry which is preliminary data.</text>
</comment>
<evidence type="ECO:0000256" key="1">
    <source>
        <dbReference type="SAM" id="SignalP"/>
    </source>
</evidence>
<accession>A0ABV8MTL0</accession>
<keyword evidence="1" id="KW-0732">Signal</keyword>
<dbReference type="RefSeq" id="WP_378167274.1">
    <property type="nucleotide sequence ID" value="NZ_JBHSBU010000001.1"/>
</dbReference>
<proteinExistence type="predicted"/>
<name>A0ABV8MTL0_9NEIS</name>
<dbReference type="InterPro" id="IPR037883">
    <property type="entry name" value="Knr4/Smi1-like_sf"/>
</dbReference>
<sequence length="341" mass="37523">MNFHLSFPFTLLLAGSLAQAADVQLLNQIGDDQRYERLSLSIDGKPAGRLDVGRATSLPEAQIKLPVEPNRLFWRYSVKGLSQPLKGQRQSLQGGGVLVLNQAVHSRLSGPDALRQLPDRLTALFAQLPQSEPFTGYKVHTSPPASAAVIAAAEKRLGVTLPAFYKAVVQSRGAWRFGNATHTIVELLPPQRLQSATRWLQEKPEWPSATGAKRLKALGRDVVFMVSGSASGEYASAGTPWLWRFGTATPCKDGNPSWTEGMIHYEDFLIEDSDPYTDFFEDRGSCQSIDDRLSYSAQSDLIESLSSLEVSFVSNERPASLERDDESQGNSVKVFFRSHGL</sequence>
<dbReference type="SUPFAM" id="SSF160631">
    <property type="entry name" value="SMI1/KNR4-like"/>
    <property type="match status" value="1"/>
</dbReference>
<evidence type="ECO:0000313" key="2">
    <source>
        <dbReference type="EMBL" id="MFC4161389.1"/>
    </source>
</evidence>
<protein>
    <recommendedName>
        <fullName evidence="4">Knr4/Smi1-like domain-containing protein</fullName>
    </recommendedName>
</protein>
<gene>
    <name evidence="2" type="ORF">ACFOW7_18800</name>
</gene>
<evidence type="ECO:0000313" key="3">
    <source>
        <dbReference type="Proteomes" id="UP001595791"/>
    </source>
</evidence>